<dbReference type="GO" id="GO:0050661">
    <property type="term" value="F:NADP binding"/>
    <property type="evidence" value="ECO:0007669"/>
    <property type="project" value="InterPro"/>
</dbReference>
<dbReference type="InterPro" id="IPR036291">
    <property type="entry name" value="NAD(P)-bd_dom_sf"/>
</dbReference>
<evidence type="ECO:0000256" key="6">
    <source>
        <dbReference type="ARBA" id="ARBA00022842"/>
    </source>
</evidence>
<comment type="caution">
    <text evidence="13">The sequence shown here is derived from an EMBL/GenBank/DDBJ whole genome shotgun (WGS) entry which is preliminary data.</text>
</comment>
<dbReference type="PIRSF" id="PIRSF000116">
    <property type="entry name" value="IlvC_gammaproteo"/>
    <property type="match status" value="1"/>
</dbReference>
<dbReference type="FunFam" id="3.40.50.720:FF:000023">
    <property type="entry name" value="Ketol-acid reductoisomerase (NADP(+))"/>
    <property type="match status" value="1"/>
</dbReference>
<dbReference type="Gene3D" id="6.10.240.10">
    <property type="match status" value="1"/>
</dbReference>
<evidence type="ECO:0000256" key="10">
    <source>
        <dbReference type="PROSITE-ProRule" id="PRU01198"/>
    </source>
</evidence>
<feature type="active site" evidence="9">
    <location>
        <position position="108"/>
    </location>
</feature>
<name>A0A4R8MB54_9BACT</name>
<keyword evidence="9" id="KW-0521">NADP</keyword>
<dbReference type="InterPro" id="IPR013116">
    <property type="entry name" value="KARI_N"/>
</dbReference>
<evidence type="ECO:0000313" key="13">
    <source>
        <dbReference type="EMBL" id="TDY62913.1"/>
    </source>
</evidence>
<dbReference type="InterPro" id="IPR008927">
    <property type="entry name" value="6-PGluconate_DH-like_C_sf"/>
</dbReference>
<evidence type="ECO:0000256" key="8">
    <source>
        <dbReference type="ARBA" id="ARBA00023304"/>
    </source>
</evidence>
<dbReference type="EC" id="1.1.1.86" evidence="9"/>
<comment type="pathway">
    <text evidence="2 9">Amino-acid biosynthesis; L-isoleucine biosynthesis; L-isoleucine from 2-oxobutanoate: step 2/4.</text>
</comment>
<keyword evidence="6 9" id="KW-0460">Magnesium</keyword>
<dbReference type="Proteomes" id="UP000295066">
    <property type="component" value="Unassembled WGS sequence"/>
</dbReference>
<evidence type="ECO:0000256" key="3">
    <source>
        <dbReference type="ARBA" id="ARBA00010318"/>
    </source>
</evidence>
<proteinExistence type="inferred from homology"/>
<dbReference type="GO" id="GO:0005829">
    <property type="term" value="C:cytosol"/>
    <property type="evidence" value="ECO:0007669"/>
    <property type="project" value="TreeGrafter"/>
</dbReference>
<evidence type="ECO:0000256" key="5">
    <source>
        <dbReference type="ARBA" id="ARBA00022723"/>
    </source>
</evidence>
<dbReference type="NCBIfam" id="NF009940">
    <property type="entry name" value="PRK13403.1"/>
    <property type="match status" value="1"/>
</dbReference>
<feature type="binding site" evidence="9 10">
    <location>
        <position position="195"/>
    </location>
    <ligand>
        <name>Mg(2+)</name>
        <dbReference type="ChEBI" id="CHEBI:18420"/>
        <label>1</label>
    </ligand>
</feature>
<feature type="binding site" evidence="9 10">
    <location>
        <position position="191"/>
    </location>
    <ligand>
        <name>Mg(2+)</name>
        <dbReference type="ChEBI" id="CHEBI:18420"/>
        <label>2</label>
    </ligand>
</feature>
<feature type="binding site" evidence="9">
    <location>
        <begin position="25"/>
        <end position="28"/>
    </location>
    <ligand>
        <name>NADP(+)</name>
        <dbReference type="ChEBI" id="CHEBI:58349"/>
    </ligand>
</feature>
<comment type="caution">
    <text evidence="9">Lacks conserved residue(s) required for the propagation of feature annotation.</text>
</comment>
<evidence type="ECO:0000256" key="7">
    <source>
        <dbReference type="ARBA" id="ARBA00023002"/>
    </source>
</evidence>
<dbReference type="UniPathway" id="UPA00049">
    <property type="reaction ID" value="UER00060"/>
</dbReference>
<evidence type="ECO:0000256" key="9">
    <source>
        <dbReference type="HAMAP-Rule" id="MF_00435"/>
    </source>
</evidence>
<feature type="domain" description="KARI N-terminal Rossmann" evidence="11">
    <location>
        <begin position="1"/>
        <end position="182"/>
    </location>
</feature>
<dbReference type="SUPFAM" id="SSF48179">
    <property type="entry name" value="6-phosphogluconate dehydrogenase C-terminal domain-like"/>
    <property type="match status" value="1"/>
</dbReference>
<dbReference type="AlphaFoldDB" id="A0A4R8MB54"/>
<dbReference type="GO" id="GO:0016853">
    <property type="term" value="F:isomerase activity"/>
    <property type="evidence" value="ECO:0007669"/>
    <property type="project" value="UniProtKB-KW"/>
</dbReference>
<dbReference type="GO" id="GO:0009097">
    <property type="term" value="P:isoleucine biosynthetic process"/>
    <property type="evidence" value="ECO:0007669"/>
    <property type="project" value="UniProtKB-UniRule"/>
</dbReference>
<organism evidence="13 14">
    <name type="scientific">Aminivibrio pyruvatiphilus</name>
    <dbReference type="NCBI Taxonomy" id="1005740"/>
    <lineage>
        <taxon>Bacteria</taxon>
        <taxon>Thermotogati</taxon>
        <taxon>Synergistota</taxon>
        <taxon>Synergistia</taxon>
        <taxon>Synergistales</taxon>
        <taxon>Aminobacteriaceae</taxon>
        <taxon>Aminivibrio</taxon>
    </lineage>
</organism>
<sequence>MATVLYDRDANMKVLEGKTVAVLGYGSQGHAHAQNLRDSGVSVVVGLHEGSRSRAAAERDGFAVHSVDDAVKNADVVMFLMPDHVQGTVYRTSVAPNLKKGAALAFAHGFSVHFSQVEPPKDNDVFMVAPKGPGHLVRRMYTDGRGVPCLLAVEQDASGHARELGLAYACALGGGRAGVLCTTFAEETETDLFGEQAVLCGGITELIKAGFDTLVEAGYQPEIAYFECLNEMKLIVDLMYEGGMGWMRYSVSDTAKYGDLTAGKKVIDGRVRETMKTLLADVKDGSFAKDWMLENQCGRPRMKKWMQQEKSHPIEAVGKELRAMMPWMDAKSAPDA</sequence>
<accession>A0A4R8MB54</accession>
<reference evidence="13 14" key="1">
    <citation type="submission" date="2019-03" db="EMBL/GenBank/DDBJ databases">
        <title>Genomic Encyclopedia of Type Strains, Phase IV (KMG-IV): sequencing the most valuable type-strain genomes for metagenomic binning, comparative biology and taxonomic classification.</title>
        <authorList>
            <person name="Goeker M."/>
        </authorList>
    </citation>
    <scope>NUCLEOTIDE SEQUENCE [LARGE SCALE GENOMIC DNA]</scope>
    <source>
        <strain evidence="13 14">DSM 25964</strain>
    </source>
</reference>
<feature type="binding site" evidence="9">
    <location>
        <position position="134"/>
    </location>
    <ligand>
        <name>NADP(+)</name>
        <dbReference type="ChEBI" id="CHEBI:58349"/>
    </ligand>
</feature>
<feature type="binding site" evidence="9 10">
    <location>
        <position position="227"/>
    </location>
    <ligand>
        <name>Mg(2+)</name>
        <dbReference type="ChEBI" id="CHEBI:18420"/>
        <label>2</label>
    </ligand>
</feature>
<feature type="binding site" evidence="9 10">
    <location>
        <position position="231"/>
    </location>
    <ligand>
        <name>Mg(2+)</name>
        <dbReference type="ChEBI" id="CHEBI:18420"/>
        <label>2</label>
    </ligand>
</feature>
<protein>
    <recommendedName>
        <fullName evidence="9">Ketol-acid reductoisomerase (NADP(+))</fullName>
        <shortName evidence="9">KARI</shortName>
        <ecNumber evidence="9">1.1.1.86</ecNumber>
    </recommendedName>
    <alternativeName>
        <fullName evidence="9">Acetohydroxy-acid isomeroreductase</fullName>
        <shortName evidence="9">AHIR</shortName>
    </alternativeName>
    <alternativeName>
        <fullName evidence="9">Alpha-keto-beta-hydroxylacyl reductoisomerase</fullName>
    </alternativeName>
</protein>
<comment type="catalytic activity">
    <reaction evidence="9">
        <text>(2R)-2,3-dihydroxy-3-methylbutanoate + NADP(+) = (2S)-2-acetolactate + NADPH + H(+)</text>
        <dbReference type="Rhea" id="RHEA:22068"/>
        <dbReference type="ChEBI" id="CHEBI:15378"/>
        <dbReference type="ChEBI" id="CHEBI:49072"/>
        <dbReference type="ChEBI" id="CHEBI:57783"/>
        <dbReference type="ChEBI" id="CHEBI:58349"/>
        <dbReference type="ChEBI" id="CHEBI:58476"/>
        <dbReference type="EC" id="1.1.1.86"/>
    </reaction>
</comment>
<keyword evidence="14" id="KW-1185">Reference proteome</keyword>
<dbReference type="Pfam" id="PF01450">
    <property type="entry name" value="KARI_C"/>
    <property type="match status" value="1"/>
</dbReference>
<dbReference type="PROSITE" id="PS51851">
    <property type="entry name" value="KARI_C"/>
    <property type="match status" value="1"/>
</dbReference>
<dbReference type="Pfam" id="PF07991">
    <property type="entry name" value="KARI_N"/>
    <property type="match status" value="1"/>
</dbReference>
<dbReference type="EMBL" id="SORI01000003">
    <property type="protein sequence ID" value="TDY62913.1"/>
    <property type="molecule type" value="Genomic_DNA"/>
</dbReference>
<comment type="function">
    <text evidence="9">Involved in the biosynthesis of branched-chain amino acids (BCAA). Catalyzes an alkyl-migration followed by a ketol-acid reduction of (S)-2-acetolactate (S2AL) to yield (R)-2,3-dihydroxy-isovalerate. In the isomerase reaction, S2AL is rearranged via a Mg-dependent methyl migration to produce 3-hydroxy-3-methyl-2-ketobutyrate (HMKB). In the reductase reaction, this 2-ketoacid undergoes a metal-dependent reduction by NADPH to yield (R)-2,3-dihydroxy-isovalerate.</text>
</comment>
<dbReference type="PANTHER" id="PTHR21371:SF1">
    <property type="entry name" value="KETOL-ACID REDUCTOISOMERASE, MITOCHONDRIAL"/>
    <property type="match status" value="1"/>
</dbReference>
<dbReference type="PROSITE" id="PS51850">
    <property type="entry name" value="KARI_N"/>
    <property type="match status" value="1"/>
</dbReference>
<dbReference type="PANTHER" id="PTHR21371">
    <property type="entry name" value="KETOL-ACID REDUCTOISOMERASE, MITOCHONDRIAL"/>
    <property type="match status" value="1"/>
</dbReference>
<dbReference type="InterPro" id="IPR013023">
    <property type="entry name" value="KARI"/>
</dbReference>
<dbReference type="GO" id="GO:0009099">
    <property type="term" value="P:L-valine biosynthetic process"/>
    <property type="evidence" value="ECO:0007669"/>
    <property type="project" value="UniProtKB-UniRule"/>
</dbReference>
<evidence type="ECO:0000259" key="12">
    <source>
        <dbReference type="PROSITE" id="PS51851"/>
    </source>
</evidence>
<evidence type="ECO:0000313" key="14">
    <source>
        <dbReference type="Proteomes" id="UP000295066"/>
    </source>
</evidence>
<dbReference type="NCBIfam" id="TIGR00465">
    <property type="entry name" value="ilvC"/>
    <property type="match status" value="1"/>
</dbReference>
<feature type="binding site" evidence="9 10">
    <location>
        <position position="191"/>
    </location>
    <ligand>
        <name>Mg(2+)</name>
        <dbReference type="ChEBI" id="CHEBI:18420"/>
        <label>1</label>
    </ligand>
</feature>
<dbReference type="RefSeq" id="WP_133956546.1">
    <property type="nucleotide sequence ID" value="NZ_SORI01000003.1"/>
</dbReference>
<comment type="cofactor">
    <cofactor evidence="9">
        <name>Mg(2+)</name>
        <dbReference type="ChEBI" id="CHEBI:18420"/>
    </cofactor>
    <text evidence="9">Binds 2 magnesium ions per subunit.</text>
</comment>
<keyword evidence="5 9" id="KW-0479">Metal-binding</keyword>
<feature type="domain" description="KARI C-terminal knotted" evidence="12">
    <location>
        <begin position="183"/>
        <end position="328"/>
    </location>
</feature>
<dbReference type="UniPathway" id="UPA00047">
    <property type="reaction ID" value="UER00056"/>
</dbReference>
<keyword evidence="8 9" id="KW-0100">Branched-chain amino acid biosynthesis</keyword>
<dbReference type="GO" id="GO:0000287">
    <property type="term" value="F:magnesium ion binding"/>
    <property type="evidence" value="ECO:0007669"/>
    <property type="project" value="UniProtKB-UniRule"/>
</dbReference>
<dbReference type="SUPFAM" id="SSF51735">
    <property type="entry name" value="NAD(P)-binding Rossmann-fold domains"/>
    <property type="match status" value="1"/>
</dbReference>
<dbReference type="Gene3D" id="3.40.50.720">
    <property type="entry name" value="NAD(P)-binding Rossmann-like Domain"/>
    <property type="match status" value="1"/>
</dbReference>
<gene>
    <name evidence="9" type="primary">ilvC</name>
    <name evidence="13" type="ORF">C8D99_103133</name>
</gene>
<dbReference type="GO" id="GO:0004455">
    <property type="term" value="F:ketol-acid reductoisomerase activity"/>
    <property type="evidence" value="ECO:0007669"/>
    <property type="project" value="UniProtKB-UniRule"/>
</dbReference>
<keyword evidence="7 9" id="KW-0560">Oxidoreductase</keyword>
<feature type="binding site" evidence="9">
    <location>
        <position position="53"/>
    </location>
    <ligand>
        <name>NADP(+)</name>
        <dbReference type="ChEBI" id="CHEBI:58349"/>
    </ligand>
</feature>
<evidence type="ECO:0000256" key="4">
    <source>
        <dbReference type="ARBA" id="ARBA00022605"/>
    </source>
</evidence>
<evidence type="ECO:0000259" key="11">
    <source>
        <dbReference type="PROSITE" id="PS51850"/>
    </source>
</evidence>
<feature type="binding site" evidence="9 10">
    <location>
        <position position="252"/>
    </location>
    <ligand>
        <name>substrate</name>
    </ligand>
</feature>
<keyword evidence="4 9" id="KW-0028">Amino-acid biosynthesis</keyword>
<evidence type="ECO:0000256" key="1">
    <source>
        <dbReference type="ARBA" id="ARBA00004864"/>
    </source>
</evidence>
<feature type="binding site" evidence="9">
    <location>
        <position position="51"/>
    </location>
    <ligand>
        <name>NADP(+)</name>
        <dbReference type="ChEBI" id="CHEBI:58349"/>
    </ligand>
</feature>
<evidence type="ECO:0000256" key="2">
    <source>
        <dbReference type="ARBA" id="ARBA00004885"/>
    </source>
</evidence>
<dbReference type="InterPro" id="IPR014359">
    <property type="entry name" value="KARI_prok"/>
</dbReference>
<comment type="pathway">
    <text evidence="1 9">Amino-acid biosynthesis; L-valine biosynthesis; L-valine from pyruvate: step 2/4.</text>
</comment>
<dbReference type="NCBIfam" id="NF004017">
    <property type="entry name" value="PRK05479.1"/>
    <property type="match status" value="1"/>
</dbReference>
<comment type="similarity">
    <text evidence="3 9 10">Belongs to the ketol-acid reductoisomerase family.</text>
</comment>
<dbReference type="OrthoDB" id="9804088at2"/>
<dbReference type="HAMAP" id="MF_00435">
    <property type="entry name" value="IlvC"/>
    <property type="match status" value="1"/>
</dbReference>
<keyword evidence="13" id="KW-0413">Isomerase</keyword>
<dbReference type="InterPro" id="IPR000506">
    <property type="entry name" value="KARI_C"/>
</dbReference>
<comment type="catalytic activity">
    <reaction evidence="9">
        <text>(2R,3R)-2,3-dihydroxy-3-methylpentanoate + NADP(+) = (S)-2-ethyl-2-hydroxy-3-oxobutanoate + NADPH + H(+)</text>
        <dbReference type="Rhea" id="RHEA:13493"/>
        <dbReference type="ChEBI" id="CHEBI:15378"/>
        <dbReference type="ChEBI" id="CHEBI:49256"/>
        <dbReference type="ChEBI" id="CHEBI:49258"/>
        <dbReference type="ChEBI" id="CHEBI:57783"/>
        <dbReference type="ChEBI" id="CHEBI:58349"/>
        <dbReference type="EC" id="1.1.1.86"/>
    </reaction>
</comment>